<keyword evidence="1" id="KW-0812">Transmembrane</keyword>
<dbReference type="EMBL" id="LGUE01000005">
    <property type="protein sequence ID" value="KON83601.1"/>
    <property type="molecule type" value="Genomic_DNA"/>
</dbReference>
<dbReference type="Proteomes" id="UP000037405">
    <property type="component" value="Unassembled WGS sequence"/>
</dbReference>
<evidence type="ECO:0000313" key="3">
    <source>
        <dbReference type="Proteomes" id="UP000037405"/>
    </source>
</evidence>
<name>A0A0M0G2A6_9BACI</name>
<accession>A0A0M0G2A6</accession>
<keyword evidence="3" id="KW-1185">Reference proteome</keyword>
<evidence type="ECO:0000256" key="1">
    <source>
        <dbReference type="SAM" id="Phobius"/>
    </source>
</evidence>
<feature type="transmembrane region" description="Helical" evidence="1">
    <location>
        <begin position="79"/>
        <end position="103"/>
    </location>
</feature>
<organism evidence="2 3">
    <name type="scientific">Rossellomorea marisflavi</name>
    <dbReference type="NCBI Taxonomy" id="189381"/>
    <lineage>
        <taxon>Bacteria</taxon>
        <taxon>Bacillati</taxon>
        <taxon>Bacillota</taxon>
        <taxon>Bacilli</taxon>
        <taxon>Bacillales</taxon>
        <taxon>Bacillaceae</taxon>
        <taxon>Rossellomorea</taxon>
    </lineage>
</organism>
<sequence>MEERALWLGLFLFWVGEVGRVFLVVSIPALLIFCEKVEDRWVRSVPLRPSAFRGEWFELPRTCGISPALYSLRSRSAFAALHCLVEMGWVFLIATIPALLMFFEKR</sequence>
<feature type="transmembrane region" description="Helical" evidence="1">
    <location>
        <begin position="6"/>
        <end position="33"/>
    </location>
</feature>
<proteinExistence type="predicted"/>
<keyword evidence="1" id="KW-0472">Membrane</keyword>
<comment type="caution">
    <text evidence="2">The sequence shown here is derived from an EMBL/GenBank/DDBJ whole genome shotgun (WGS) entry which is preliminary data.</text>
</comment>
<dbReference type="PATRIC" id="fig|189381.12.peg.4091"/>
<dbReference type="AlphaFoldDB" id="A0A0M0G2A6"/>
<evidence type="ECO:0000313" key="2">
    <source>
        <dbReference type="EMBL" id="KON83601.1"/>
    </source>
</evidence>
<reference evidence="3" key="1">
    <citation type="submission" date="2015-07" db="EMBL/GenBank/DDBJ databases">
        <title>Fjat-14235 jcm11544.</title>
        <authorList>
            <person name="Liu B."/>
            <person name="Wang J."/>
            <person name="Zhu Y."/>
            <person name="Liu G."/>
            <person name="Chen Q."/>
            <person name="Chen Z."/>
            <person name="Lan J."/>
            <person name="Che J."/>
            <person name="Ge C."/>
            <person name="Shi H."/>
            <person name="Pan Z."/>
            <person name="Liu X."/>
        </authorList>
    </citation>
    <scope>NUCLEOTIDE SEQUENCE [LARGE SCALE GENOMIC DNA]</scope>
    <source>
        <strain evidence="3">JCM 11544</strain>
    </source>
</reference>
<gene>
    <name evidence="2" type="ORF">AF331_15580</name>
</gene>
<protein>
    <submittedName>
        <fullName evidence="2">Uncharacterized protein</fullName>
    </submittedName>
</protein>
<keyword evidence="1" id="KW-1133">Transmembrane helix</keyword>